<organism evidence="3 4">
    <name type="scientific">Geoanaerobacter pelophilus</name>
    <dbReference type="NCBI Taxonomy" id="60036"/>
    <lineage>
        <taxon>Bacteria</taxon>
        <taxon>Pseudomonadati</taxon>
        <taxon>Thermodesulfobacteriota</taxon>
        <taxon>Desulfuromonadia</taxon>
        <taxon>Geobacterales</taxon>
        <taxon>Geobacteraceae</taxon>
        <taxon>Geoanaerobacter</taxon>
    </lineage>
</organism>
<dbReference type="InterPro" id="IPR050807">
    <property type="entry name" value="TransReg_Diox_bact_type"/>
</dbReference>
<evidence type="ECO:0000256" key="1">
    <source>
        <dbReference type="ARBA" id="ARBA00023125"/>
    </source>
</evidence>
<dbReference type="AlphaFoldDB" id="A0AAW4L3X4"/>
<dbReference type="InterPro" id="IPR001387">
    <property type="entry name" value="Cro/C1-type_HTH"/>
</dbReference>
<keyword evidence="4" id="KW-1185">Reference proteome</keyword>
<protein>
    <submittedName>
        <fullName evidence="3">Helix-turn-helix transcriptional regulator</fullName>
    </submittedName>
</protein>
<dbReference type="Proteomes" id="UP000811899">
    <property type="component" value="Unassembled WGS sequence"/>
</dbReference>
<dbReference type="SUPFAM" id="SSF47413">
    <property type="entry name" value="lambda repressor-like DNA-binding domains"/>
    <property type="match status" value="1"/>
</dbReference>
<name>A0AAW4L3X4_9BACT</name>
<dbReference type="SMART" id="SM00530">
    <property type="entry name" value="HTH_XRE"/>
    <property type="match status" value="1"/>
</dbReference>
<sequence>MSKNVSFGSFIAETRKSKNQSQKELATQINISPQYLNDIEHDKRFPSSPQLIEQIAAALEIGPDYLSYLAGRIPEEVKDQKLDQATFQKAMLAFRKATGK</sequence>
<dbReference type="InterPro" id="IPR010982">
    <property type="entry name" value="Lambda_DNA-bd_dom_sf"/>
</dbReference>
<dbReference type="Pfam" id="PF01381">
    <property type="entry name" value="HTH_3"/>
    <property type="match status" value="1"/>
</dbReference>
<comment type="caution">
    <text evidence="3">The sequence shown here is derived from an EMBL/GenBank/DDBJ whole genome shotgun (WGS) entry which is preliminary data.</text>
</comment>
<feature type="domain" description="HTH cro/C1-type" evidence="2">
    <location>
        <begin position="11"/>
        <end position="66"/>
    </location>
</feature>
<dbReference type="RefSeq" id="WP_214171286.1">
    <property type="nucleotide sequence ID" value="NZ_JAHCVJ010000003.1"/>
</dbReference>
<accession>A0AAW4L3X4</accession>
<dbReference type="Gene3D" id="1.10.260.40">
    <property type="entry name" value="lambda repressor-like DNA-binding domains"/>
    <property type="match status" value="1"/>
</dbReference>
<evidence type="ECO:0000313" key="3">
    <source>
        <dbReference type="EMBL" id="MBT0664515.1"/>
    </source>
</evidence>
<dbReference type="PROSITE" id="PS50943">
    <property type="entry name" value="HTH_CROC1"/>
    <property type="match status" value="1"/>
</dbReference>
<gene>
    <name evidence="3" type="ORF">KI809_09405</name>
</gene>
<dbReference type="EMBL" id="JAHCVJ010000003">
    <property type="protein sequence ID" value="MBT0664515.1"/>
    <property type="molecule type" value="Genomic_DNA"/>
</dbReference>
<dbReference type="GO" id="GO:0005829">
    <property type="term" value="C:cytosol"/>
    <property type="evidence" value="ECO:0007669"/>
    <property type="project" value="TreeGrafter"/>
</dbReference>
<dbReference type="CDD" id="cd00093">
    <property type="entry name" value="HTH_XRE"/>
    <property type="match status" value="1"/>
</dbReference>
<dbReference type="PANTHER" id="PTHR46797:SF1">
    <property type="entry name" value="METHYLPHOSPHONATE SYNTHASE"/>
    <property type="match status" value="1"/>
</dbReference>
<dbReference type="PANTHER" id="PTHR46797">
    <property type="entry name" value="HTH-TYPE TRANSCRIPTIONAL REGULATOR"/>
    <property type="match status" value="1"/>
</dbReference>
<keyword evidence="1" id="KW-0238">DNA-binding</keyword>
<evidence type="ECO:0000313" key="4">
    <source>
        <dbReference type="Proteomes" id="UP000811899"/>
    </source>
</evidence>
<dbReference type="GO" id="GO:0003677">
    <property type="term" value="F:DNA binding"/>
    <property type="evidence" value="ECO:0007669"/>
    <property type="project" value="UniProtKB-KW"/>
</dbReference>
<evidence type="ECO:0000259" key="2">
    <source>
        <dbReference type="PROSITE" id="PS50943"/>
    </source>
</evidence>
<reference evidence="3 4" key="1">
    <citation type="submission" date="2021-05" db="EMBL/GenBank/DDBJ databases">
        <title>The draft genome of Geobacter pelophilus DSM 12255.</title>
        <authorList>
            <person name="Xu Z."/>
            <person name="Masuda Y."/>
            <person name="Itoh H."/>
            <person name="Senoo K."/>
        </authorList>
    </citation>
    <scope>NUCLEOTIDE SEQUENCE [LARGE SCALE GENOMIC DNA]</scope>
    <source>
        <strain evidence="3 4">DSM 12255</strain>
    </source>
</reference>
<proteinExistence type="predicted"/>
<dbReference type="GO" id="GO:0003700">
    <property type="term" value="F:DNA-binding transcription factor activity"/>
    <property type="evidence" value="ECO:0007669"/>
    <property type="project" value="TreeGrafter"/>
</dbReference>